<name>A0A1B6KPE0_9HEMI</name>
<feature type="domain" description="N-acetyltransferase" evidence="1">
    <location>
        <begin position="23"/>
        <end position="148"/>
    </location>
</feature>
<sequence>PLSLSVGLQLSWNPVGQSCHQCAMMRRFEGDDAVSFIREEQERRSELQDNCRIEQWLTDDEPCCYVLFENNRALSFALLSGCQPKSLSYIYTVEAQRNRGLATALLARIREEQEVTAICWNDISERIFHKTGYVIQKMVDGNAVYRYP</sequence>
<dbReference type="InterPro" id="IPR000182">
    <property type="entry name" value="GNAT_dom"/>
</dbReference>
<gene>
    <name evidence="2" type="ORF">g.30319</name>
</gene>
<proteinExistence type="predicted"/>
<protein>
    <recommendedName>
        <fullName evidence="1">N-acetyltransferase domain-containing protein</fullName>
    </recommendedName>
</protein>
<dbReference type="SUPFAM" id="SSF55729">
    <property type="entry name" value="Acyl-CoA N-acyltransferases (Nat)"/>
    <property type="match status" value="1"/>
</dbReference>
<dbReference type="GO" id="GO:0016747">
    <property type="term" value="F:acyltransferase activity, transferring groups other than amino-acyl groups"/>
    <property type="evidence" value="ECO:0007669"/>
    <property type="project" value="InterPro"/>
</dbReference>
<dbReference type="InterPro" id="IPR016181">
    <property type="entry name" value="Acyl_CoA_acyltransferase"/>
</dbReference>
<dbReference type="CDD" id="cd04301">
    <property type="entry name" value="NAT_SF"/>
    <property type="match status" value="1"/>
</dbReference>
<evidence type="ECO:0000259" key="1">
    <source>
        <dbReference type="PROSITE" id="PS51186"/>
    </source>
</evidence>
<dbReference type="AlphaFoldDB" id="A0A1B6KPE0"/>
<feature type="non-terminal residue" evidence="2">
    <location>
        <position position="1"/>
    </location>
</feature>
<organism evidence="2">
    <name type="scientific">Graphocephala atropunctata</name>
    <dbReference type="NCBI Taxonomy" id="36148"/>
    <lineage>
        <taxon>Eukaryota</taxon>
        <taxon>Metazoa</taxon>
        <taxon>Ecdysozoa</taxon>
        <taxon>Arthropoda</taxon>
        <taxon>Hexapoda</taxon>
        <taxon>Insecta</taxon>
        <taxon>Pterygota</taxon>
        <taxon>Neoptera</taxon>
        <taxon>Paraneoptera</taxon>
        <taxon>Hemiptera</taxon>
        <taxon>Auchenorrhyncha</taxon>
        <taxon>Membracoidea</taxon>
        <taxon>Cicadellidae</taxon>
        <taxon>Cicadellinae</taxon>
        <taxon>Cicadellini</taxon>
        <taxon>Graphocephala</taxon>
    </lineage>
</organism>
<reference evidence="2" key="1">
    <citation type="submission" date="2015-11" db="EMBL/GenBank/DDBJ databases">
        <title>De novo transcriptome assembly of four potential Pierce s Disease insect vectors from Arizona vineyards.</title>
        <authorList>
            <person name="Tassone E.E."/>
        </authorList>
    </citation>
    <scope>NUCLEOTIDE SEQUENCE</scope>
</reference>
<dbReference type="PROSITE" id="PS51186">
    <property type="entry name" value="GNAT"/>
    <property type="match status" value="1"/>
</dbReference>
<accession>A0A1B6KPE0</accession>
<dbReference type="EMBL" id="GEBQ01026665">
    <property type="protein sequence ID" value="JAT13312.1"/>
    <property type="molecule type" value="Transcribed_RNA"/>
</dbReference>
<evidence type="ECO:0000313" key="2">
    <source>
        <dbReference type="EMBL" id="JAT13312.1"/>
    </source>
</evidence>
<dbReference type="Gene3D" id="3.40.630.30">
    <property type="match status" value="1"/>
</dbReference>
<dbReference type="Pfam" id="PF00583">
    <property type="entry name" value="Acetyltransf_1"/>
    <property type="match status" value="1"/>
</dbReference>